<dbReference type="PANTHER" id="PTHR24346">
    <property type="entry name" value="MAP/MICROTUBULE AFFINITY-REGULATING KINASE"/>
    <property type="match status" value="1"/>
</dbReference>
<proteinExistence type="predicted"/>
<feature type="region of interest" description="Disordered" evidence="4">
    <location>
        <begin position="510"/>
        <end position="533"/>
    </location>
</feature>
<gene>
    <name evidence="6" type="ORF">HYPSUDRAFT_199740</name>
</gene>
<evidence type="ECO:0000256" key="2">
    <source>
        <dbReference type="ARBA" id="ARBA00022840"/>
    </source>
</evidence>
<feature type="compositionally biased region" description="Polar residues" evidence="4">
    <location>
        <begin position="671"/>
        <end position="687"/>
    </location>
</feature>
<dbReference type="OMA" id="CAVIMAH"/>
<reference evidence="7" key="1">
    <citation type="submission" date="2014-04" db="EMBL/GenBank/DDBJ databases">
        <title>Evolutionary Origins and Diversification of the Mycorrhizal Mutualists.</title>
        <authorList>
            <consortium name="DOE Joint Genome Institute"/>
            <consortium name="Mycorrhizal Genomics Consortium"/>
            <person name="Kohler A."/>
            <person name="Kuo A."/>
            <person name="Nagy L.G."/>
            <person name="Floudas D."/>
            <person name="Copeland A."/>
            <person name="Barry K.W."/>
            <person name="Cichocki N."/>
            <person name="Veneault-Fourrey C."/>
            <person name="LaButti K."/>
            <person name="Lindquist E.A."/>
            <person name="Lipzen A."/>
            <person name="Lundell T."/>
            <person name="Morin E."/>
            <person name="Murat C."/>
            <person name="Riley R."/>
            <person name="Ohm R."/>
            <person name="Sun H."/>
            <person name="Tunlid A."/>
            <person name="Henrissat B."/>
            <person name="Grigoriev I.V."/>
            <person name="Hibbett D.S."/>
            <person name="Martin F."/>
        </authorList>
    </citation>
    <scope>NUCLEOTIDE SEQUENCE [LARGE SCALE GENOMIC DNA]</scope>
    <source>
        <strain evidence="7">FD-334 SS-4</strain>
    </source>
</reference>
<dbReference type="OrthoDB" id="193931at2759"/>
<evidence type="ECO:0000256" key="4">
    <source>
        <dbReference type="SAM" id="MobiDB-lite"/>
    </source>
</evidence>
<evidence type="ECO:0000313" key="6">
    <source>
        <dbReference type="EMBL" id="KJA25620.1"/>
    </source>
</evidence>
<feature type="compositionally biased region" description="Low complexity" evidence="4">
    <location>
        <begin position="1"/>
        <end position="20"/>
    </location>
</feature>
<evidence type="ECO:0000256" key="1">
    <source>
        <dbReference type="ARBA" id="ARBA00022741"/>
    </source>
</evidence>
<dbReference type="Proteomes" id="UP000054270">
    <property type="component" value="Unassembled WGS sequence"/>
</dbReference>
<feature type="compositionally biased region" description="Low complexity" evidence="4">
    <location>
        <begin position="995"/>
        <end position="1011"/>
    </location>
</feature>
<keyword evidence="2 3" id="KW-0067">ATP-binding</keyword>
<dbReference type="InterPro" id="IPR000719">
    <property type="entry name" value="Prot_kinase_dom"/>
</dbReference>
<dbReference type="GO" id="GO:0005737">
    <property type="term" value="C:cytoplasm"/>
    <property type="evidence" value="ECO:0007669"/>
    <property type="project" value="TreeGrafter"/>
</dbReference>
<dbReference type="GO" id="GO:0004674">
    <property type="term" value="F:protein serine/threonine kinase activity"/>
    <property type="evidence" value="ECO:0007669"/>
    <property type="project" value="TreeGrafter"/>
</dbReference>
<evidence type="ECO:0000313" key="7">
    <source>
        <dbReference type="Proteomes" id="UP000054270"/>
    </source>
</evidence>
<dbReference type="PROSITE" id="PS00107">
    <property type="entry name" value="PROTEIN_KINASE_ATP"/>
    <property type="match status" value="1"/>
</dbReference>
<dbReference type="FunFam" id="1.10.510.10:FF:000571">
    <property type="entry name" value="Maternal embryonic leucine zipper kinase"/>
    <property type="match status" value="1"/>
</dbReference>
<feature type="compositionally biased region" description="Low complexity" evidence="4">
    <location>
        <begin position="510"/>
        <end position="521"/>
    </location>
</feature>
<dbReference type="Gene3D" id="1.10.510.10">
    <property type="entry name" value="Transferase(Phosphotransferase) domain 1"/>
    <property type="match status" value="1"/>
</dbReference>
<feature type="region of interest" description="Disordered" evidence="4">
    <location>
        <begin position="1"/>
        <end position="23"/>
    </location>
</feature>
<dbReference type="InterPro" id="IPR017441">
    <property type="entry name" value="Protein_kinase_ATP_BS"/>
</dbReference>
<accession>A0A0D2Q259</accession>
<dbReference type="GO" id="GO:0005524">
    <property type="term" value="F:ATP binding"/>
    <property type="evidence" value="ECO:0007669"/>
    <property type="project" value="UniProtKB-UniRule"/>
</dbReference>
<sequence length="1113" mass="118035">MHPTSASAPVSVAAAVTDSPPRAPPIKYTAPLGTRWAKEKAAAGGAAAFDLPTDPKSIGPWILGECVGKGASGRVKIAKHRRTGQLAAVKILPVAPLVSSRASLATQQAKSERQRLGIDREITMMKLMNHPNIMRIYDVYEGEKELFLVLEYVEGGELFDFLVNRGRLPPNEALIYFRQIVYGLNYAHTFSIIHRDLKPENILIASLSPPQLKIADWGMAAFAPPSLQLETSCGSPHYASPEIVNGEKYEGNATDIWSCGVILYALLTGRLPFDDKNVRNLLSKVKSGKYEMPAWIDPQAKDLLSKMLVVDVKQRITIPEILAHPWLTTLPAIAFTDSAGRMHTIHPPPLPPSPTLLGRPIFFPVSKPGSESRTAFPISPTPFNTNTSIHAQFLMQSPPVLEPQPDPELLASLRIIWGRHADPAGDSILRDLCAPAGEGVHAKAFYFLLGRYREERGRYREPGVQARIGSPGDIIDLETLKFDMGWALQDAGTPGVRKYEVPRSVGVAPPSYSSSLSAAHPPAGPARKRTLTDGNVAHPAGAVAAAQDATAPATTKTAIDEQANPAAYSSSPARAKLSLGTTSRSGAPRPTPPRRGMTYSTIEGRERGRTGENATPGAAALGFSQHLQQQAQRTKTTAVYASALSPSPPRMGPGDSRPARTPLSPILSPNARAQASSPAGMTQSAYQGENRHPGAGRIISVGSLDLPLLVGVGREERVLRASGLVQSVVQPPTSAAHAHGAAGAQREGTGSLRVGRDKENQSVDEESWSHVNSDADRSLGVGLGVNVNGAGNVGANGSAGARDMGTDVANVGAAMLDLGKSKKEKEKKARPPPLELPSTAHKRSAFAMLGSPIALSSPIHYHPHAPSSANRILASPVVGEFKGWFSNLFNWKHSAAHGGLLYSADDIPRTRATVIRVLDILGVTHTNTPTEPALHEHGDILFCRVDHPTADRETGLALKVVRFRVEFRAPSEHAGTTPDDGAPAPSPYFHSMQPATPSLLSTPTTATGSGSRPRASILLGRASSQSTAGSAQGGPAANPNGRWELPPGCACAVALVHEKGSMSTFKTVWRLLKEECAGGPGDAGPGTAGGQAYAFFSPMMPGTPFAESQRVGM</sequence>
<feature type="compositionally biased region" description="Low complexity" evidence="4">
    <location>
        <begin position="735"/>
        <end position="744"/>
    </location>
</feature>
<feature type="domain" description="Protein kinase" evidence="5">
    <location>
        <begin position="61"/>
        <end position="327"/>
    </location>
</feature>
<feature type="region of interest" description="Disordered" evidence="4">
    <location>
        <begin position="1022"/>
        <end position="1041"/>
    </location>
</feature>
<protein>
    <recommendedName>
        <fullName evidence="5">Protein kinase domain-containing protein</fullName>
    </recommendedName>
</protein>
<evidence type="ECO:0000256" key="3">
    <source>
        <dbReference type="PROSITE-ProRule" id="PRU10141"/>
    </source>
</evidence>
<dbReference type="AlphaFoldDB" id="A0A0D2Q259"/>
<feature type="binding site" evidence="3">
    <location>
        <position position="90"/>
    </location>
    <ligand>
        <name>ATP</name>
        <dbReference type="ChEBI" id="CHEBI:30616"/>
    </ligand>
</feature>
<keyword evidence="1 3" id="KW-0547">Nucleotide-binding</keyword>
<dbReference type="PROSITE" id="PS00108">
    <property type="entry name" value="PROTEIN_KINASE_ST"/>
    <property type="match status" value="1"/>
</dbReference>
<feature type="region of interest" description="Disordered" evidence="4">
    <location>
        <begin position="562"/>
        <end position="599"/>
    </location>
</feature>
<dbReference type="InterPro" id="IPR008271">
    <property type="entry name" value="Ser/Thr_kinase_AS"/>
</dbReference>
<feature type="compositionally biased region" description="Basic and acidic residues" evidence="4">
    <location>
        <begin position="819"/>
        <end position="829"/>
    </location>
</feature>
<dbReference type="SMART" id="SM00220">
    <property type="entry name" value="S_TKc"/>
    <property type="match status" value="1"/>
</dbReference>
<dbReference type="GO" id="GO:0035556">
    <property type="term" value="P:intracellular signal transduction"/>
    <property type="evidence" value="ECO:0007669"/>
    <property type="project" value="TreeGrafter"/>
</dbReference>
<dbReference type="SUPFAM" id="SSF56112">
    <property type="entry name" value="Protein kinase-like (PK-like)"/>
    <property type="match status" value="1"/>
</dbReference>
<dbReference type="PROSITE" id="PS50011">
    <property type="entry name" value="PROTEIN_KINASE_DOM"/>
    <property type="match status" value="1"/>
</dbReference>
<dbReference type="EMBL" id="KN817531">
    <property type="protein sequence ID" value="KJA25620.1"/>
    <property type="molecule type" value="Genomic_DNA"/>
</dbReference>
<dbReference type="PANTHER" id="PTHR24346:SF110">
    <property type="entry name" value="NON-SPECIFIC SERINE_THREONINE PROTEIN KINASE"/>
    <property type="match status" value="1"/>
</dbReference>
<dbReference type="InterPro" id="IPR011009">
    <property type="entry name" value="Kinase-like_dom_sf"/>
</dbReference>
<feature type="region of interest" description="Disordered" evidence="4">
    <location>
        <begin position="818"/>
        <end position="838"/>
    </location>
</feature>
<keyword evidence="7" id="KW-1185">Reference proteome</keyword>
<evidence type="ECO:0000259" key="5">
    <source>
        <dbReference type="PROSITE" id="PS50011"/>
    </source>
</evidence>
<organism evidence="6 7">
    <name type="scientific">Hypholoma sublateritium (strain FD-334 SS-4)</name>
    <dbReference type="NCBI Taxonomy" id="945553"/>
    <lineage>
        <taxon>Eukaryota</taxon>
        <taxon>Fungi</taxon>
        <taxon>Dikarya</taxon>
        <taxon>Basidiomycota</taxon>
        <taxon>Agaricomycotina</taxon>
        <taxon>Agaricomycetes</taxon>
        <taxon>Agaricomycetidae</taxon>
        <taxon>Agaricales</taxon>
        <taxon>Agaricineae</taxon>
        <taxon>Strophariaceae</taxon>
        <taxon>Hypholoma</taxon>
    </lineage>
</organism>
<feature type="region of interest" description="Disordered" evidence="4">
    <location>
        <begin position="731"/>
        <end position="775"/>
    </location>
</feature>
<feature type="region of interest" description="Disordered" evidence="4">
    <location>
        <begin position="971"/>
        <end position="1014"/>
    </location>
</feature>
<dbReference type="STRING" id="945553.A0A0D2Q259"/>
<dbReference type="Pfam" id="PF00069">
    <property type="entry name" value="Pkinase"/>
    <property type="match status" value="1"/>
</dbReference>
<feature type="compositionally biased region" description="Low complexity" evidence="4">
    <location>
        <begin position="1022"/>
        <end position="1037"/>
    </location>
</feature>
<name>A0A0D2Q259_HYPSF</name>
<feature type="region of interest" description="Disordered" evidence="4">
    <location>
        <begin position="671"/>
        <end position="693"/>
    </location>
</feature>